<dbReference type="InterPro" id="IPR018511">
    <property type="entry name" value="Hemolysin-typ_Ca-bd_CS"/>
</dbReference>
<dbReference type="GO" id="GO:0005615">
    <property type="term" value="C:extracellular space"/>
    <property type="evidence" value="ECO:0007669"/>
    <property type="project" value="InterPro"/>
</dbReference>
<dbReference type="InterPro" id="IPR050557">
    <property type="entry name" value="RTX_toxin/Mannuronan_C5-epim"/>
</dbReference>
<keyword evidence="6" id="KW-0964">Secreted</keyword>
<dbReference type="PRINTS" id="PR00313">
    <property type="entry name" value="CABNDNGRPT"/>
</dbReference>
<evidence type="ECO:0000256" key="7">
    <source>
        <dbReference type="ARBA" id="ARBA00022670"/>
    </source>
</evidence>
<keyword evidence="9" id="KW-0677">Repeat</keyword>
<evidence type="ECO:0000256" key="2">
    <source>
        <dbReference type="ARBA" id="ARBA00001913"/>
    </source>
</evidence>
<accession>A0A6G6SH60</accession>
<evidence type="ECO:0000256" key="5">
    <source>
        <dbReference type="ARBA" id="ARBA00012422"/>
    </source>
</evidence>
<dbReference type="SMART" id="SM00235">
    <property type="entry name" value="ZnMc"/>
    <property type="match status" value="1"/>
</dbReference>
<comment type="catalytic activity">
    <reaction evidence="1">
        <text>Preferential cleavage of bonds with hydrophobic residues in P1'.</text>
        <dbReference type="EC" id="3.4.24.40"/>
    </reaction>
</comment>
<protein>
    <recommendedName>
        <fullName evidence="5">serralysin</fullName>
        <ecNumber evidence="5">3.4.24.40</ecNumber>
    </recommendedName>
</protein>
<dbReference type="EMBL" id="CP047344">
    <property type="protein sequence ID" value="QIF93171.1"/>
    <property type="molecule type" value="Genomic_DNA"/>
</dbReference>
<keyword evidence="11" id="KW-0862">Zinc</keyword>
<evidence type="ECO:0000313" key="15">
    <source>
        <dbReference type="Proteomes" id="UP000503287"/>
    </source>
</evidence>
<sequence length="595" mass="67662">MNSSTIRKNGFHSIINVMKDNRVDVAIWEKLHPNHKFTEISFSFPAYTELRTDKYNTIITLNKSQQAFAKEVLQLWADIANIKFIEKKAGYDTNIKIGLYNNEFEYYDQYSVKTGGFAIYPAKEKYSEKEISSFSDYSESGQVWINTSQAKYIKTIKKSKFTPEKKAKLEAFIKKSDNIDYCYTEDEIGIHIYKKLNISPELEKNLEPPKKGTYKFYTYIHEIGHVLGLPHTFNDYDNFDIKENSFQYSVMSYNMPKKEYADFHYNFPISPMLIDIYFIQQLYGKNTSTRTGDTVYGFNSNSERKAYTLDTDRDVIISCIWDAGGNDTLDFSQYDVEQKIDLNEGAFSSIGGLENNISIAFGTIIENALGGLKDNYILGNHVDNYLKGNKGNDILSGKKGDDTLYGEQGDDILYGDDGDDTLYGGIGNDTLYGDNGDDLIFGEKGDDILFSGKGQDILYGGSGNDVLIAIEGDNILDGGYHDDTFIIKGGNNKLFGSQGKDNFIFSLEKNTYSHNIIYDFNKDEDAISFQLLEDNILINPLLTKEFSDKNNEIKISYDNKKTTLEITNNNKPINNQLTIDIVGYFSYEDLFLNNS</sequence>
<evidence type="ECO:0000259" key="13">
    <source>
        <dbReference type="SMART" id="SM00235"/>
    </source>
</evidence>
<dbReference type="GO" id="GO:0006508">
    <property type="term" value="P:proteolysis"/>
    <property type="evidence" value="ECO:0007669"/>
    <property type="project" value="UniProtKB-KW"/>
</dbReference>
<evidence type="ECO:0000256" key="12">
    <source>
        <dbReference type="ARBA" id="ARBA00022837"/>
    </source>
</evidence>
<dbReference type="Pfam" id="PF08548">
    <property type="entry name" value="Peptidase_M10_C"/>
    <property type="match status" value="1"/>
</dbReference>
<dbReference type="GO" id="GO:0008270">
    <property type="term" value="F:zinc ion binding"/>
    <property type="evidence" value="ECO:0007669"/>
    <property type="project" value="InterPro"/>
</dbReference>
<dbReference type="PANTHER" id="PTHR38340:SF1">
    <property type="entry name" value="S-LAYER PROTEIN"/>
    <property type="match status" value="1"/>
</dbReference>
<dbReference type="InterPro" id="IPR001343">
    <property type="entry name" value="Hemolysn_Ca-bd"/>
</dbReference>
<dbReference type="RefSeq" id="WP_164525999.1">
    <property type="nucleotide sequence ID" value="NZ_CP047344.1"/>
</dbReference>
<keyword evidence="8" id="KW-0479">Metal-binding</keyword>
<evidence type="ECO:0000256" key="9">
    <source>
        <dbReference type="ARBA" id="ARBA00022737"/>
    </source>
</evidence>
<evidence type="ECO:0000256" key="8">
    <source>
        <dbReference type="ARBA" id="ARBA00022723"/>
    </source>
</evidence>
<evidence type="ECO:0000256" key="11">
    <source>
        <dbReference type="ARBA" id="ARBA00022833"/>
    </source>
</evidence>
<name>A0A6G6SH60_PROVU</name>
<dbReference type="PROSITE" id="PS00330">
    <property type="entry name" value="HEMOLYSIN_CALCIUM"/>
    <property type="match status" value="1"/>
</dbReference>
<evidence type="ECO:0000256" key="1">
    <source>
        <dbReference type="ARBA" id="ARBA00001609"/>
    </source>
</evidence>
<evidence type="ECO:0000256" key="4">
    <source>
        <dbReference type="ARBA" id="ARBA00009490"/>
    </source>
</evidence>
<dbReference type="AlphaFoldDB" id="A0A6G6SH60"/>
<dbReference type="InterPro" id="IPR013858">
    <property type="entry name" value="Peptidase_M10B_C"/>
</dbReference>
<dbReference type="Pfam" id="PF00353">
    <property type="entry name" value="HemolysinCabind"/>
    <property type="match status" value="2"/>
</dbReference>
<keyword evidence="15" id="KW-1185">Reference proteome</keyword>
<reference evidence="14 15" key="1">
    <citation type="submission" date="2020-01" db="EMBL/GenBank/DDBJ databases">
        <title>The genomic epidemiology of tigecycline resistance gene tet(X) variants in a swine farm in China.</title>
        <authorList>
            <person name="Peng K."/>
            <person name="Li R."/>
        </authorList>
    </citation>
    <scope>NUCLEOTIDE SEQUENCE [LARGE SCALE GENOMIC DNA]</scope>
    <source>
        <strain evidence="14 15">ZN3</strain>
    </source>
</reference>
<dbReference type="InterPro" id="IPR001818">
    <property type="entry name" value="Pept_M10_metallopeptidase"/>
</dbReference>
<dbReference type="GO" id="GO:0031012">
    <property type="term" value="C:extracellular matrix"/>
    <property type="evidence" value="ECO:0007669"/>
    <property type="project" value="InterPro"/>
</dbReference>
<evidence type="ECO:0000256" key="10">
    <source>
        <dbReference type="ARBA" id="ARBA00022801"/>
    </source>
</evidence>
<evidence type="ECO:0000313" key="14">
    <source>
        <dbReference type="EMBL" id="QIF93171.1"/>
    </source>
</evidence>
<dbReference type="Pfam" id="PF00413">
    <property type="entry name" value="Peptidase_M10"/>
    <property type="match status" value="1"/>
</dbReference>
<keyword evidence="7 14" id="KW-0645">Protease</keyword>
<dbReference type="InterPro" id="IPR024079">
    <property type="entry name" value="MetalloPept_cat_dom_sf"/>
</dbReference>
<gene>
    <name evidence="14" type="ORF">GTH24_04330</name>
</gene>
<dbReference type="GO" id="GO:0005509">
    <property type="term" value="F:calcium ion binding"/>
    <property type="evidence" value="ECO:0007669"/>
    <property type="project" value="InterPro"/>
</dbReference>
<feature type="domain" description="Peptidase metallopeptidase" evidence="13">
    <location>
        <begin position="31"/>
        <end position="269"/>
    </location>
</feature>
<dbReference type="InterPro" id="IPR011049">
    <property type="entry name" value="Serralysin-like_metalloprot_C"/>
</dbReference>
<comment type="similarity">
    <text evidence="4">Belongs to the peptidase M10B family.</text>
</comment>
<dbReference type="SUPFAM" id="SSF55486">
    <property type="entry name" value="Metalloproteases ('zincins'), catalytic domain"/>
    <property type="match status" value="1"/>
</dbReference>
<comment type="subcellular location">
    <subcellularLocation>
        <location evidence="3">Secreted</location>
    </subcellularLocation>
</comment>
<comment type="cofactor">
    <cofactor evidence="2">
        <name>Ca(2+)</name>
        <dbReference type="ChEBI" id="CHEBI:29108"/>
    </cofactor>
</comment>
<dbReference type="GO" id="GO:0004222">
    <property type="term" value="F:metalloendopeptidase activity"/>
    <property type="evidence" value="ECO:0007669"/>
    <property type="project" value="InterPro"/>
</dbReference>
<keyword evidence="14" id="KW-0482">Metalloprotease</keyword>
<organism evidence="14 15">
    <name type="scientific">Proteus vulgaris</name>
    <dbReference type="NCBI Taxonomy" id="585"/>
    <lineage>
        <taxon>Bacteria</taxon>
        <taxon>Pseudomonadati</taxon>
        <taxon>Pseudomonadota</taxon>
        <taxon>Gammaproteobacteria</taxon>
        <taxon>Enterobacterales</taxon>
        <taxon>Morganellaceae</taxon>
        <taxon>Proteus</taxon>
    </lineage>
</organism>
<keyword evidence="12" id="KW-0106">Calcium</keyword>
<dbReference type="InterPro" id="IPR006026">
    <property type="entry name" value="Peptidase_Metallo"/>
</dbReference>
<dbReference type="SUPFAM" id="SSF51120">
    <property type="entry name" value="beta-Roll"/>
    <property type="match status" value="2"/>
</dbReference>
<dbReference type="CDD" id="cd04277">
    <property type="entry name" value="ZnMc_serralysin_like"/>
    <property type="match status" value="1"/>
</dbReference>
<dbReference type="Gene3D" id="2.150.10.10">
    <property type="entry name" value="Serralysin-like metalloprotease, C-terminal"/>
    <property type="match status" value="2"/>
</dbReference>
<dbReference type="EC" id="3.4.24.40" evidence="5"/>
<dbReference type="Gene3D" id="3.40.390.10">
    <property type="entry name" value="Collagenase (Catalytic Domain)"/>
    <property type="match status" value="1"/>
</dbReference>
<keyword evidence="10" id="KW-0378">Hydrolase</keyword>
<proteinExistence type="inferred from homology"/>
<evidence type="ECO:0000256" key="6">
    <source>
        <dbReference type="ARBA" id="ARBA00022525"/>
    </source>
</evidence>
<evidence type="ECO:0000256" key="3">
    <source>
        <dbReference type="ARBA" id="ARBA00004613"/>
    </source>
</evidence>
<dbReference type="PANTHER" id="PTHR38340">
    <property type="entry name" value="S-LAYER PROTEIN"/>
    <property type="match status" value="1"/>
</dbReference>
<dbReference type="Proteomes" id="UP000503287">
    <property type="component" value="Chromosome"/>
</dbReference>
<dbReference type="InterPro" id="IPR034033">
    <property type="entry name" value="Serralysin-like"/>
</dbReference>